<comment type="function">
    <text evidence="10">Catalyzes the reversible epimerization of D-ribulose 5-phosphate to D-xylulose 5-phosphate.</text>
</comment>
<evidence type="ECO:0000256" key="10">
    <source>
        <dbReference type="HAMAP-Rule" id="MF_02227"/>
    </source>
</evidence>
<feature type="active site" description="Proton acceptor" evidence="10">
    <location>
        <position position="37"/>
    </location>
</feature>
<keyword evidence="13" id="KW-1185">Reference proteome</keyword>
<dbReference type="Gene3D" id="3.20.20.70">
    <property type="entry name" value="Aldolase class I"/>
    <property type="match status" value="1"/>
</dbReference>
<feature type="binding site" evidence="10">
    <location>
        <position position="37"/>
    </location>
    <ligand>
        <name>a divalent metal cation</name>
        <dbReference type="ChEBI" id="CHEBI:60240"/>
    </ligand>
</feature>
<feature type="binding site" evidence="10">
    <location>
        <begin position="177"/>
        <end position="179"/>
    </location>
    <ligand>
        <name>substrate</name>
    </ligand>
</feature>
<dbReference type="RefSeq" id="WP_373392348.1">
    <property type="nucleotide sequence ID" value="NZ_JBCFQJ010000002.1"/>
</dbReference>
<comment type="cofactor">
    <cofactor evidence="2">
        <name>Mn(2+)</name>
        <dbReference type="ChEBI" id="CHEBI:29035"/>
    </cofactor>
</comment>
<name>A0ABV4TQN8_9FLAO</name>
<dbReference type="InterPro" id="IPR026019">
    <property type="entry name" value="Ribul_P_3_epim"/>
</dbReference>
<dbReference type="InterPro" id="IPR013785">
    <property type="entry name" value="Aldolase_TIM"/>
</dbReference>
<dbReference type="PIRSF" id="PIRSF001461">
    <property type="entry name" value="RPE"/>
    <property type="match status" value="1"/>
</dbReference>
<dbReference type="Proteomes" id="UP001574170">
    <property type="component" value="Unassembled WGS sequence"/>
</dbReference>
<dbReference type="NCBIfam" id="NF004076">
    <property type="entry name" value="PRK05581.1-4"/>
    <property type="match status" value="1"/>
</dbReference>
<protein>
    <recommendedName>
        <fullName evidence="7 10">Ribulose-phosphate 3-epimerase</fullName>
        <ecNumber evidence="7 10">5.1.3.1</ecNumber>
    </recommendedName>
</protein>
<dbReference type="EMBL" id="JBCFQK010000019">
    <property type="protein sequence ID" value="MFA9195212.1"/>
    <property type="molecule type" value="Genomic_DNA"/>
</dbReference>
<reference evidence="12 13" key="1">
    <citation type="submission" date="2024-04" db="EMBL/GenBank/DDBJ databases">
        <title>New Clade of Flavobacterium.</title>
        <authorList>
            <person name="Matos L."/>
            <person name="Proenca D.N."/>
            <person name="Fransisco R.M."/>
            <person name="Chung A.P."/>
            <person name="Maccario L."/>
            <person name="Sorensen S.J."/>
            <person name="Morais P.V."/>
        </authorList>
    </citation>
    <scope>NUCLEOTIDE SEQUENCE [LARGE SCALE GENOMIC DNA]</scope>
    <source>
        <strain evidence="12 13">FBOR7N2.3</strain>
    </source>
</reference>
<evidence type="ECO:0000256" key="4">
    <source>
        <dbReference type="ARBA" id="ARBA00001947"/>
    </source>
</evidence>
<comment type="cofactor">
    <cofactor evidence="5">
        <name>Fe(2+)</name>
        <dbReference type="ChEBI" id="CHEBI:29033"/>
    </cofactor>
</comment>
<organism evidence="12 13">
    <name type="scientific">Flavobacterium magnesitis</name>
    <dbReference type="NCBI Taxonomy" id="3138077"/>
    <lineage>
        <taxon>Bacteria</taxon>
        <taxon>Pseudomonadati</taxon>
        <taxon>Bacteroidota</taxon>
        <taxon>Flavobacteriia</taxon>
        <taxon>Flavobacteriales</taxon>
        <taxon>Flavobacteriaceae</taxon>
        <taxon>Flavobacterium</taxon>
    </lineage>
</organism>
<evidence type="ECO:0000256" key="9">
    <source>
        <dbReference type="ARBA" id="ARBA00023235"/>
    </source>
</evidence>
<dbReference type="GO" id="GO:0004750">
    <property type="term" value="F:D-ribulose-phosphate 3-epimerase activity"/>
    <property type="evidence" value="ECO:0007669"/>
    <property type="project" value="UniProtKB-EC"/>
</dbReference>
<evidence type="ECO:0000256" key="3">
    <source>
        <dbReference type="ARBA" id="ARBA00001941"/>
    </source>
</evidence>
<comment type="cofactor">
    <cofactor evidence="4">
        <name>Zn(2+)</name>
        <dbReference type="ChEBI" id="CHEBI:29105"/>
    </cofactor>
</comment>
<feature type="binding site" evidence="10">
    <location>
        <position position="10"/>
    </location>
    <ligand>
        <name>substrate</name>
    </ligand>
</feature>
<evidence type="ECO:0000313" key="12">
    <source>
        <dbReference type="EMBL" id="MFA9195212.1"/>
    </source>
</evidence>
<dbReference type="EC" id="5.1.3.1" evidence="7 10"/>
<feature type="binding site" evidence="10">
    <location>
        <begin position="144"/>
        <end position="147"/>
    </location>
    <ligand>
        <name>substrate</name>
    </ligand>
</feature>
<dbReference type="PROSITE" id="PS01085">
    <property type="entry name" value="RIBUL_P_3_EPIMER_1"/>
    <property type="match status" value="1"/>
</dbReference>
<comment type="similarity">
    <text evidence="6 10 11">Belongs to the ribulose-phosphate 3-epimerase family.</text>
</comment>
<dbReference type="InterPro" id="IPR011060">
    <property type="entry name" value="RibuloseP-bd_barrel"/>
</dbReference>
<evidence type="ECO:0000256" key="1">
    <source>
        <dbReference type="ARBA" id="ARBA00001782"/>
    </source>
</evidence>
<gene>
    <name evidence="10 12" type="primary">rpe</name>
    <name evidence="12" type="ORF">AAGV33_12415</name>
</gene>
<dbReference type="CDD" id="cd00429">
    <property type="entry name" value="RPE"/>
    <property type="match status" value="1"/>
</dbReference>
<dbReference type="NCBIfam" id="TIGR01163">
    <property type="entry name" value="rpe"/>
    <property type="match status" value="1"/>
</dbReference>
<evidence type="ECO:0000313" key="13">
    <source>
        <dbReference type="Proteomes" id="UP001574170"/>
    </source>
</evidence>
<evidence type="ECO:0000256" key="2">
    <source>
        <dbReference type="ARBA" id="ARBA00001936"/>
    </source>
</evidence>
<keyword evidence="10 11" id="KW-0119">Carbohydrate metabolism</keyword>
<feature type="binding site" evidence="10">
    <location>
        <position position="68"/>
    </location>
    <ligand>
        <name>a divalent metal cation</name>
        <dbReference type="ChEBI" id="CHEBI:60240"/>
    </ligand>
</feature>
<dbReference type="Pfam" id="PF00834">
    <property type="entry name" value="Ribul_P_3_epim"/>
    <property type="match status" value="1"/>
</dbReference>
<evidence type="ECO:0000256" key="7">
    <source>
        <dbReference type="ARBA" id="ARBA00013188"/>
    </source>
</evidence>
<evidence type="ECO:0000256" key="5">
    <source>
        <dbReference type="ARBA" id="ARBA00001954"/>
    </source>
</evidence>
<dbReference type="PROSITE" id="PS01086">
    <property type="entry name" value="RIBUL_P_3_EPIMER_2"/>
    <property type="match status" value="1"/>
</dbReference>
<comment type="caution">
    <text evidence="12">The sequence shown here is derived from an EMBL/GenBank/DDBJ whole genome shotgun (WGS) entry which is preliminary data.</text>
</comment>
<sequence>MKKNTLIAPSVLAADFANLERDIKMINASEADWFHIDIMDGVFVPNISFGMPVLEAIKRHATKTIDVHLMIVDPDRYISTFKKLGADVLTVHLEATTHLHRTLQAIKAEGMKAGVALNPHTNVDLLEDVINDIDLVCIMSVNPGFGGQSFIENTYDKIRKLKALINKKGASTLIEIDGGVTNKNAAQLVEAGADVLVAGSYVFGATDPIATVADLKKITTL</sequence>
<evidence type="ECO:0000256" key="6">
    <source>
        <dbReference type="ARBA" id="ARBA00009541"/>
    </source>
</evidence>
<comment type="catalytic activity">
    <reaction evidence="1 10 11">
        <text>D-ribulose 5-phosphate = D-xylulose 5-phosphate</text>
        <dbReference type="Rhea" id="RHEA:13677"/>
        <dbReference type="ChEBI" id="CHEBI:57737"/>
        <dbReference type="ChEBI" id="CHEBI:58121"/>
        <dbReference type="EC" id="5.1.3.1"/>
    </reaction>
</comment>
<comment type="cofactor">
    <cofactor evidence="3">
        <name>Co(2+)</name>
        <dbReference type="ChEBI" id="CHEBI:48828"/>
    </cofactor>
</comment>
<comment type="cofactor">
    <cofactor evidence="10">
        <name>a divalent metal cation</name>
        <dbReference type="ChEBI" id="CHEBI:60240"/>
    </cofactor>
    <text evidence="10">Binds 1 divalent metal cation per subunit.</text>
</comment>
<feature type="binding site" evidence="10">
    <location>
        <position position="177"/>
    </location>
    <ligand>
        <name>a divalent metal cation</name>
        <dbReference type="ChEBI" id="CHEBI:60240"/>
    </ligand>
</feature>
<accession>A0ABV4TQN8</accession>
<keyword evidence="8 10" id="KW-0479">Metal-binding</keyword>
<feature type="binding site" evidence="10">
    <location>
        <position position="35"/>
    </location>
    <ligand>
        <name>a divalent metal cation</name>
        <dbReference type="ChEBI" id="CHEBI:60240"/>
    </ligand>
</feature>
<evidence type="ECO:0000256" key="8">
    <source>
        <dbReference type="ARBA" id="ARBA00022723"/>
    </source>
</evidence>
<feature type="binding site" evidence="10">
    <location>
        <begin position="199"/>
        <end position="200"/>
    </location>
    <ligand>
        <name>substrate</name>
    </ligand>
</feature>
<evidence type="ECO:0000256" key="11">
    <source>
        <dbReference type="PIRNR" id="PIRNR001461"/>
    </source>
</evidence>
<dbReference type="InterPro" id="IPR000056">
    <property type="entry name" value="Ribul_P_3_epim-like"/>
</dbReference>
<proteinExistence type="inferred from homology"/>
<keyword evidence="9 10" id="KW-0413">Isomerase</keyword>
<dbReference type="PANTHER" id="PTHR11749">
    <property type="entry name" value="RIBULOSE-5-PHOSPHATE-3-EPIMERASE"/>
    <property type="match status" value="1"/>
</dbReference>
<comment type="pathway">
    <text evidence="10">Carbohydrate degradation.</text>
</comment>
<feature type="binding site" evidence="10">
    <location>
        <position position="68"/>
    </location>
    <ligand>
        <name>substrate</name>
    </ligand>
</feature>
<dbReference type="SUPFAM" id="SSF51366">
    <property type="entry name" value="Ribulose-phoshate binding barrel"/>
    <property type="match status" value="1"/>
</dbReference>
<feature type="active site" description="Proton donor" evidence="10">
    <location>
        <position position="177"/>
    </location>
</feature>
<dbReference type="HAMAP" id="MF_02227">
    <property type="entry name" value="RPE"/>
    <property type="match status" value="1"/>
</dbReference>